<evidence type="ECO:0000313" key="2">
    <source>
        <dbReference type="EMBL" id="RMB12438.1"/>
    </source>
</evidence>
<dbReference type="GO" id="GO:0016757">
    <property type="term" value="F:glycosyltransferase activity"/>
    <property type="evidence" value="ECO:0007669"/>
    <property type="project" value="InterPro"/>
</dbReference>
<dbReference type="Proteomes" id="UP000271227">
    <property type="component" value="Unassembled WGS sequence"/>
</dbReference>
<dbReference type="Pfam" id="PF04577">
    <property type="entry name" value="Glyco_transf_61"/>
    <property type="match status" value="1"/>
</dbReference>
<evidence type="ECO:0000313" key="3">
    <source>
        <dbReference type="Proteomes" id="UP000271227"/>
    </source>
</evidence>
<organism evidence="2 3">
    <name type="scientific">Eilatimonas milleporae</name>
    <dbReference type="NCBI Taxonomy" id="911205"/>
    <lineage>
        <taxon>Bacteria</taxon>
        <taxon>Pseudomonadati</taxon>
        <taxon>Pseudomonadota</taxon>
        <taxon>Alphaproteobacteria</taxon>
        <taxon>Kordiimonadales</taxon>
        <taxon>Kordiimonadaceae</taxon>
        <taxon>Eilatimonas</taxon>
    </lineage>
</organism>
<evidence type="ECO:0000259" key="1">
    <source>
        <dbReference type="Pfam" id="PF04577"/>
    </source>
</evidence>
<dbReference type="OrthoDB" id="7843421at2"/>
<dbReference type="InParanoid" id="A0A3M0CSD8"/>
<dbReference type="EMBL" id="REFR01000009">
    <property type="protein sequence ID" value="RMB12438.1"/>
    <property type="molecule type" value="Genomic_DNA"/>
</dbReference>
<name>A0A3M0CSD8_9PROT</name>
<accession>A0A3M0CSD8</accession>
<dbReference type="InterPro" id="IPR049625">
    <property type="entry name" value="Glyco_transf_61_cat"/>
</dbReference>
<keyword evidence="3" id="KW-1185">Reference proteome</keyword>
<proteinExistence type="predicted"/>
<dbReference type="AlphaFoldDB" id="A0A3M0CSD8"/>
<sequence>MTQARQIPGMPWQAKVPLVVSDAVVQPVRGLQDGVLLPGAKSGVQLANGKTVTQTLLDRSYAPIRFKPSGDVDEKADEAKPPFKLIRREKPTPAIRSLPGTHVFARYLFDHYGHFLLESLSTLWFLKQYPDLPLVWVPACSLTALRPWQTRMLHLLGLRNPVRIITEPTQVDRLIVPQPGFVIQTHFSRAQADALGVVAARPVTPGKKIWLSRSRMKTGRVDNEKMLEFLLQRAGWQVVHPENHSLDEQLDWFVDAERIAGIAGSALHTLLLFREIGARVDIFARGPLISRNFITIADRLGLDQHVHYARMVSTTPGVPSYEANWSWVSLDPVLSALGVRRPVFRPNRPLRSLAVRLAAIAGRRTGGHAIALGAVNREFLEALKDLKTAVADDRRPASLPETDGALRRFDLSPELYLARCKPSAKASFILLDERMPPARLKALIDRAAPLALDDALWILPVTATDVQTHAAVFAHAFDGAPRWHPHGDGDTAGSPQGLLIAGRDLDAAPVADMLSAIDVRPLPATLPAR</sequence>
<reference evidence="2 3" key="1">
    <citation type="submission" date="2018-10" db="EMBL/GenBank/DDBJ databases">
        <title>Genomic Encyclopedia of Archaeal and Bacterial Type Strains, Phase II (KMG-II): from individual species to whole genera.</title>
        <authorList>
            <person name="Goeker M."/>
        </authorList>
    </citation>
    <scope>NUCLEOTIDE SEQUENCE [LARGE SCALE GENOMIC DNA]</scope>
    <source>
        <strain evidence="2 3">DSM 25217</strain>
    </source>
</reference>
<gene>
    <name evidence="2" type="ORF">BXY39_0934</name>
</gene>
<feature type="domain" description="Glycosyltransferase 61 catalytic" evidence="1">
    <location>
        <begin position="112"/>
        <end position="273"/>
    </location>
</feature>
<comment type="caution">
    <text evidence="2">The sequence shown here is derived from an EMBL/GenBank/DDBJ whole genome shotgun (WGS) entry which is preliminary data.</text>
</comment>
<protein>
    <submittedName>
        <fullName evidence="2">Uncharacterized protein DUF563</fullName>
    </submittedName>
</protein>